<organism evidence="6">
    <name type="scientific">Demequina capsici</name>
    <dbReference type="NCBI Taxonomy" id="3075620"/>
    <lineage>
        <taxon>Bacteria</taxon>
        <taxon>Bacillati</taxon>
        <taxon>Actinomycetota</taxon>
        <taxon>Actinomycetes</taxon>
        <taxon>Micrococcales</taxon>
        <taxon>Demequinaceae</taxon>
        <taxon>Demequina</taxon>
    </lineage>
</organism>
<dbReference type="PANTHER" id="PTHR30146:SF148">
    <property type="entry name" value="HTH-TYPE TRANSCRIPTIONAL REPRESSOR PURR-RELATED"/>
    <property type="match status" value="1"/>
</dbReference>
<dbReference type="GO" id="GO:0000976">
    <property type="term" value="F:transcription cis-regulatory region binding"/>
    <property type="evidence" value="ECO:0007669"/>
    <property type="project" value="TreeGrafter"/>
</dbReference>
<evidence type="ECO:0000259" key="5">
    <source>
        <dbReference type="PROSITE" id="PS50932"/>
    </source>
</evidence>
<keyword evidence="4" id="KW-0804">Transcription</keyword>
<dbReference type="InterPro" id="IPR046335">
    <property type="entry name" value="LacI/GalR-like_sensor"/>
</dbReference>
<dbReference type="AlphaFoldDB" id="A0AA96JAP3"/>
<dbReference type="GO" id="GO:0003700">
    <property type="term" value="F:DNA-binding transcription factor activity"/>
    <property type="evidence" value="ECO:0007669"/>
    <property type="project" value="TreeGrafter"/>
</dbReference>
<gene>
    <name evidence="6" type="ORF">RN607_05850</name>
</gene>
<dbReference type="Pfam" id="PF00356">
    <property type="entry name" value="LacI"/>
    <property type="match status" value="1"/>
</dbReference>
<dbReference type="RefSeq" id="WP_313545005.1">
    <property type="nucleotide sequence ID" value="NZ_CP134880.1"/>
</dbReference>
<sequence length="356" mass="38471">MANTTIKEIAALCGVAVSTVSRAMNGSPDVSEETRRRVLEMAAKYNYVPNASARSLKAHSTNVIAVLVQGELSPIFLPMIQMFEERIKGTEFSMMLTFIPDDEADPETLARIVRDRKISGVVFLGRYGDRAKGAMAGQRLAEMGTPLVFCTTTDFSGTRMVHSSVSVDDRGASRAMTQHLLEQGHREIAYVAAGGPGDVEQVWALRIEGFRDAMIEWPEPTKATVVDSALPDHLYTMDNGYESMLAALDGGLEATAVMAVCDAVAVGLYRALAERGIRVPQDMSVVGFDDIDIASYTVPALTTVRQPLERIVEESTRAILDAITNPDGSAGTIFVPAEIIDRDSVAAPRANASRRA</sequence>
<evidence type="ECO:0000256" key="2">
    <source>
        <dbReference type="ARBA" id="ARBA00023015"/>
    </source>
</evidence>
<evidence type="ECO:0000313" key="6">
    <source>
        <dbReference type="EMBL" id="WNM28527.1"/>
    </source>
</evidence>
<dbReference type="PANTHER" id="PTHR30146">
    <property type="entry name" value="LACI-RELATED TRANSCRIPTIONAL REPRESSOR"/>
    <property type="match status" value="1"/>
</dbReference>
<keyword evidence="2" id="KW-0805">Transcription regulation</keyword>
<dbReference type="CDD" id="cd01392">
    <property type="entry name" value="HTH_LacI"/>
    <property type="match status" value="1"/>
</dbReference>
<feature type="domain" description="HTH lacI-type" evidence="5">
    <location>
        <begin position="4"/>
        <end position="58"/>
    </location>
</feature>
<name>A0AA96JAP3_9MICO</name>
<proteinExistence type="predicted"/>
<evidence type="ECO:0000256" key="4">
    <source>
        <dbReference type="ARBA" id="ARBA00023163"/>
    </source>
</evidence>
<dbReference type="CDD" id="cd06267">
    <property type="entry name" value="PBP1_LacI_sugar_binding-like"/>
    <property type="match status" value="1"/>
</dbReference>
<evidence type="ECO:0000256" key="1">
    <source>
        <dbReference type="ARBA" id="ARBA00022491"/>
    </source>
</evidence>
<protein>
    <submittedName>
        <fullName evidence="6">LacI family DNA-binding transcriptional regulator</fullName>
    </submittedName>
</protein>
<dbReference type="InterPro" id="IPR000843">
    <property type="entry name" value="HTH_LacI"/>
</dbReference>
<dbReference type="Gene3D" id="1.10.260.40">
    <property type="entry name" value="lambda repressor-like DNA-binding domains"/>
    <property type="match status" value="1"/>
</dbReference>
<dbReference type="SUPFAM" id="SSF53822">
    <property type="entry name" value="Periplasmic binding protein-like I"/>
    <property type="match status" value="1"/>
</dbReference>
<dbReference type="PROSITE" id="PS50932">
    <property type="entry name" value="HTH_LACI_2"/>
    <property type="match status" value="1"/>
</dbReference>
<keyword evidence="3 6" id="KW-0238">DNA-binding</keyword>
<evidence type="ECO:0000256" key="3">
    <source>
        <dbReference type="ARBA" id="ARBA00023125"/>
    </source>
</evidence>
<dbReference type="SUPFAM" id="SSF47413">
    <property type="entry name" value="lambda repressor-like DNA-binding domains"/>
    <property type="match status" value="1"/>
</dbReference>
<accession>A0AA96JAP3</accession>
<dbReference type="SMART" id="SM00354">
    <property type="entry name" value="HTH_LACI"/>
    <property type="match status" value="1"/>
</dbReference>
<dbReference type="EMBL" id="CP134880">
    <property type="protein sequence ID" value="WNM28527.1"/>
    <property type="molecule type" value="Genomic_DNA"/>
</dbReference>
<dbReference type="KEGG" id="dcp:RN607_05850"/>
<keyword evidence="1" id="KW-0678">Repressor</keyword>
<dbReference type="Proteomes" id="UP001303408">
    <property type="component" value="Chromosome"/>
</dbReference>
<dbReference type="Gene3D" id="3.40.50.2300">
    <property type="match status" value="2"/>
</dbReference>
<dbReference type="Pfam" id="PF13377">
    <property type="entry name" value="Peripla_BP_3"/>
    <property type="match status" value="1"/>
</dbReference>
<dbReference type="InterPro" id="IPR010982">
    <property type="entry name" value="Lambda_DNA-bd_dom_sf"/>
</dbReference>
<dbReference type="InterPro" id="IPR028082">
    <property type="entry name" value="Peripla_BP_I"/>
</dbReference>
<reference evidence="6" key="1">
    <citation type="submission" date="2023-09" db="EMBL/GenBank/DDBJ databases">
        <title>Demequina sp. a novel bacteria isolated from Capsicum annuum.</title>
        <authorList>
            <person name="Humaira Z."/>
            <person name="Lee J."/>
            <person name="Cho D."/>
        </authorList>
    </citation>
    <scope>NUCLEOTIDE SEQUENCE</scope>
    <source>
        <strain evidence="6">PMTSA13</strain>
    </source>
</reference>